<protein>
    <submittedName>
        <fullName evidence="3">TRAP transporter substrate-binding protein</fullName>
    </submittedName>
</protein>
<keyword evidence="1 2" id="KW-0732">Signal</keyword>
<keyword evidence="4" id="KW-1185">Reference proteome</keyword>
<comment type="caution">
    <text evidence="3">The sequence shown here is derived from an EMBL/GenBank/DDBJ whole genome shotgun (WGS) entry which is preliminary data.</text>
</comment>
<name>A0A5D4GVM6_9HYPH</name>
<dbReference type="Gene3D" id="3.40.190.170">
    <property type="entry name" value="Bacterial extracellular solute-binding protein, family 7"/>
    <property type="match status" value="1"/>
</dbReference>
<reference evidence="3 4" key="2">
    <citation type="submission" date="2019-09" db="EMBL/GenBank/DDBJ databases">
        <title>Mesorhizobium sp. MaA-C15 isolated from Microcystis aeruginosa.</title>
        <authorList>
            <person name="Jeong S.E."/>
            <person name="Jin H.M."/>
            <person name="Jeon C.O."/>
        </authorList>
    </citation>
    <scope>NUCLEOTIDE SEQUENCE [LARGE SCALE GENOMIC DNA]</scope>
    <source>
        <strain evidence="3 4">MaA-C15</strain>
    </source>
</reference>
<dbReference type="NCBIfam" id="NF037995">
    <property type="entry name" value="TRAP_S1"/>
    <property type="match status" value="1"/>
</dbReference>
<dbReference type="Proteomes" id="UP000323258">
    <property type="component" value="Unassembled WGS sequence"/>
</dbReference>
<dbReference type="CDD" id="cd13665">
    <property type="entry name" value="PBP2_TRAP_Dctp3_4"/>
    <property type="match status" value="1"/>
</dbReference>
<sequence length="350" mass="37781">MKPASIRSLVIAASLASAGWLATTSSTLAQEVTLRLHQFLPAQANVPTHVLTPWADKVEAESNGRIKIERYPAMQLGGTPPQLIDQATDGTVDIVWTLPGSTPGRFPSTEVFELPFMMTNAEATSRAYWDLFESRMKDGEFADVHVIAAWVHGPGVIHSRTPVEKLEDLQGMKVRAPTRVITALVAELGGTPVGMPIPAVTESLSKGVIDGAVTPWEVVPSLRVQELVSNHTEFGGDHALYTTTFVLAMNKAKYDSLPDDLKKVIDDNSGQDVSALFGKTQEQYDAPGRELAVGRNNNIITLSAEDVEAWKAAAEPVIANWVSELDGRGADGQGLLDEARSLIEKYTAAQ</sequence>
<dbReference type="InterPro" id="IPR038404">
    <property type="entry name" value="TRAP_DctP_sf"/>
</dbReference>
<proteinExistence type="predicted"/>
<evidence type="ECO:0000313" key="4">
    <source>
        <dbReference type="Proteomes" id="UP000323258"/>
    </source>
</evidence>
<dbReference type="OrthoDB" id="7822595at2"/>
<dbReference type="EMBL" id="VSZS01000063">
    <property type="protein sequence ID" value="TYR31963.1"/>
    <property type="molecule type" value="Genomic_DNA"/>
</dbReference>
<evidence type="ECO:0000313" key="3">
    <source>
        <dbReference type="EMBL" id="TYR31963.1"/>
    </source>
</evidence>
<organism evidence="3 4">
    <name type="scientific">Neoaquamicrobium microcysteis</name>
    <dbReference type="NCBI Taxonomy" id="2682781"/>
    <lineage>
        <taxon>Bacteria</taxon>
        <taxon>Pseudomonadati</taxon>
        <taxon>Pseudomonadota</taxon>
        <taxon>Alphaproteobacteria</taxon>
        <taxon>Hyphomicrobiales</taxon>
        <taxon>Phyllobacteriaceae</taxon>
        <taxon>Neoaquamicrobium</taxon>
    </lineage>
</organism>
<reference evidence="3 4" key="1">
    <citation type="submission" date="2019-08" db="EMBL/GenBank/DDBJ databases">
        <authorList>
            <person name="Seo Y.L."/>
        </authorList>
    </citation>
    <scope>NUCLEOTIDE SEQUENCE [LARGE SCALE GENOMIC DNA]</scope>
    <source>
        <strain evidence="3 4">MaA-C15</strain>
    </source>
</reference>
<dbReference type="PANTHER" id="PTHR33376:SF15">
    <property type="entry name" value="BLL6794 PROTEIN"/>
    <property type="match status" value="1"/>
</dbReference>
<feature type="signal peptide" evidence="2">
    <location>
        <begin position="1"/>
        <end position="29"/>
    </location>
</feature>
<feature type="chain" id="PRO_5022845081" evidence="2">
    <location>
        <begin position="30"/>
        <end position="350"/>
    </location>
</feature>
<dbReference type="Pfam" id="PF03480">
    <property type="entry name" value="DctP"/>
    <property type="match status" value="1"/>
</dbReference>
<accession>A0A5D4GVM6</accession>
<evidence type="ECO:0000256" key="1">
    <source>
        <dbReference type="ARBA" id="ARBA00022729"/>
    </source>
</evidence>
<dbReference type="RefSeq" id="WP_148915120.1">
    <property type="nucleotide sequence ID" value="NZ_VSZS01000063.1"/>
</dbReference>
<evidence type="ECO:0000256" key="2">
    <source>
        <dbReference type="SAM" id="SignalP"/>
    </source>
</evidence>
<dbReference type="PANTHER" id="PTHR33376">
    <property type="match status" value="1"/>
</dbReference>
<dbReference type="AlphaFoldDB" id="A0A5D4GVM6"/>
<gene>
    <name evidence="3" type="ORF">FY036_12790</name>
</gene>
<dbReference type="InterPro" id="IPR018389">
    <property type="entry name" value="DctP_fam"/>
</dbReference>
<dbReference type="GO" id="GO:0055085">
    <property type="term" value="P:transmembrane transport"/>
    <property type="evidence" value="ECO:0007669"/>
    <property type="project" value="InterPro"/>
</dbReference>